<name>A0AAE0XXF9_9GAST</name>
<dbReference type="EMBL" id="JAWDGP010007363">
    <property type="protein sequence ID" value="KAK3723350.1"/>
    <property type="molecule type" value="Genomic_DNA"/>
</dbReference>
<gene>
    <name evidence="1" type="ORF">RRG08_059139</name>
</gene>
<dbReference type="AlphaFoldDB" id="A0AAE0XXF9"/>
<reference evidence="1" key="1">
    <citation type="journal article" date="2023" name="G3 (Bethesda)">
        <title>A reference genome for the long-term kleptoplast-retaining sea slug Elysia crispata morphotype clarki.</title>
        <authorList>
            <person name="Eastman K.E."/>
            <person name="Pendleton A.L."/>
            <person name="Shaikh M.A."/>
            <person name="Suttiyut T."/>
            <person name="Ogas R."/>
            <person name="Tomko P."/>
            <person name="Gavelis G."/>
            <person name="Widhalm J.R."/>
            <person name="Wisecaver J.H."/>
        </authorList>
    </citation>
    <scope>NUCLEOTIDE SEQUENCE</scope>
    <source>
        <strain evidence="1">ECLA1</strain>
    </source>
</reference>
<dbReference type="GO" id="GO:0005615">
    <property type="term" value="C:extracellular space"/>
    <property type="evidence" value="ECO:0007669"/>
    <property type="project" value="TreeGrafter"/>
</dbReference>
<evidence type="ECO:0000313" key="1">
    <source>
        <dbReference type="EMBL" id="KAK3723350.1"/>
    </source>
</evidence>
<dbReference type="Proteomes" id="UP001283361">
    <property type="component" value="Unassembled WGS sequence"/>
</dbReference>
<dbReference type="PANTHER" id="PTHR10974">
    <property type="entry name" value="FI08016P-RELATED"/>
    <property type="match status" value="1"/>
</dbReference>
<keyword evidence="2" id="KW-1185">Reference proteome</keyword>
<dbReference type="InterPro" id="IPR004245">
    <property type="entry name" value="DUF229"/>
</dbReference>
<comment type="caution">
    <text evidence="1">The sequence shown here is derived from an EMBL/GenBank/DDBJ whole genome shotgun (WGS) entry which is preliminary data.</text>
</comment>
<dbReference type="PANTHER" id="PTHR10974:SF73">
    <property type="entry name" value="FI21235P1"/>
    <property type="match status" value="1"/>
</dbReference>
<organism evidence="1 2">
    <name type="scientific">Elysia crispata</name>
    <name type="common">lettuce slug</name>
    <dbReference type="NCBI Taxonomy" id="231223"/>
    <lineage>
        <taxon>Eukaryota</taxon>
        <taxon>Metazoa</taxon>
        <taxon>Spiralia</taxon>
        <taxon>Lophotrochozoa</taxon>
        <taxon>Mollusca</taxon>
        <taxon>Gastropoda</taxon>
        <taxon>Heterobranchia</taxon>
        <taxon>Euthyneura</taxon>
        <taxon>Panpulmonata</taxon>
        <taxon>Sacoglossa</taxon>
        <taxon>Placobranchoidea</taxon>
        <taxon>Plakobranchidae</taxon>
        <taxon>Elysia</taxon>
    </lineage>
</organism>
<dbReference type="Gene3D" id="3.40.720.10">
    <property type="entry name" value="Alkaline Phosphatase, subunit A"/>
    <property type="match status" value="1"/>
</dbReference>
<accession>A0AAE0XXF9</accession>
<dbReference type="SUPFAM" id="SSF53649">
    <property type="entry name" value="Alkaline phosphatase-like"/>
    <property type="match status" value="1"/>
</dbReference>
<protein>
    <recommendedName>
        <fullName evidence="3">DUF229 domain containing protein</fullName>
    </recommendedName>
</protein>
<dbReference type="CDD" id="cd16021">
    <property type="entry name" value="ALP_like"/>
    <property type="match status" value="1"/>
</dbReference>
<evidence type="ECO:0000313" key="2">
    <source>
        <dbReference type="Proteomes" id="UP001283361"/>
    </source>
</evidence>
<dbReference type="Pfam" id="PF02995">
    <property type="entry name" value="DUF229"/>
    <property type="match status" value="1"/>
</dbReference>
<dbReference type="InterPro" id="IPR017850">
    <property type="entry name" value="Alkaline_phosphatase_core_sf"/>
</dbReference>
<evidence type="ECO:0008006" key="3">
    <source>
        <dbReference type="Google" id="ProtNLM"/>
    </source>
</evidence>
<sequence length="686" mass="78791">MTSLVWRVLYPLGKTKSVLCISLAWVLIASVFYLRNSNQGVQIKGLNGMVANLGVKDSKANRDNSLNWIDFSKVTSGTVGRVKQVKNCVIPQLLDNDPVMMRFFKKLAPPQCTDEEWLYVDNGTVRFSKSALEKHKNVTCDYYPLLRDGDFAIKYGNPVKNIRDGFKMTSDFFKGVCLSMTKNETNLSIYSGIHYSDDRTKRSDNADPLTLGFQGMSIAILGFDSMSRMSWHRRLKETRSYFKDTLKAIELESHNIVGDGTTAVMFPMLTGKFEWELPECRKKHKGATTLDKFPFFWHDARKKGYLTSWCNAAPHSAPFNWRMLGFNEAPTDFYTRPYYMAVKKDIKSRVPHCIRARTESRVWLDYFKDMFLMYPRQRKFLFQFITDLSHDDNNLMTLMDADIKNVVKFLYEGNYLNNTLLILMGDHGARYANFRSTYSGKMEERLPYFGFLFPPWFEKKYPQAIKNLRTNTQRLTTPFDLYETFKDFFHFDGAGVGDVSRRGISLFKEIPLSRSCQDADIAPHWCACLDWKDVSPSDQEAKKALQAALDTINGYTAPYRDDCALLSIANITTMSKLEAKSAFLKFKSTDDEGGIYKVDMSQNNKNEVVLYQLTFYTSPGGGNFEVTITYRVNTKKFELSEKEISRINKYGSDPACIFEKNKQIRAYCYCKSNLITAAAATNMTSH</sequence>
<dbReference type="FunFam" id="3.40.720.10:FF:000017">
    <property type="entry name" value="Predicted protein"/>
    <property type="match status" value="1"/>
</dbReference>
<proteinExistence type="predicted"/>